<feature type="compositionally biased region" description="Low complexity" evidence="3">
    <location>
        <begin position="484"/>
        <end position="493"/>
    </location>
</feature>
<dbReference type="EMBL" id="JANBOI010000002">
    <property type="protein sequence ID" value="KAJ1736174.1"/>
    <property type="molecule type" value="Genomic_DNA"/>
</dbReference>
<dbReference type="OrthoDB" id="45365at2759"/>
<evidence type="ECO:0000256" key="2">
    <source>
        <dbReference type="ARBA" id="ARBA00022737"/>
    </source>
</evidence>
<keyword evidence="4" id="KW-1133">Transmembrane helix</keyword>
<accession>A0A9W8D0T5</accession>
<keyword evidence="1" id="KW-0880">Kelch repeat</keyword>
<name>A0A9W8D0T5_9FUNG</name>
<feature type="region of interest" description="Disordered" evidence="3">
    <location>
        <begin position="477"/>
        <end position="501"/>
    </location>
</feature>
<organism evidence="5 6">
    <name type="scientific">Coemansia biformis</name>
    <dbReference type="NCBI Taxonomy" id="1286918"/>
    <lineage>
        <taxon>Eukaryota</taxon>
        <taxon>Fungi</taxon>
        <taxon>Fungi incertae sedis</taxon>
        <taxon>Zoopagomycota</taxon>
        <taxon>Kickxellomycotina</taxon>
        <taxon>Kickxellomycetes</taxon>
        <taxon>Kickxellales</taxon>
        <taxon>Kickxellaceae</taxon>
        <taxon>Coemansia</taxon>
    </lineage>
</organism>
<dbReference type="Pfam" id="PF24681">
    <property type="entry name" value="Kelch_KLHDC2_KLHL20_DRC7"/>
    <property type="match status" value="1"/>
</dbReference>
<evidence type="ECO:0000313" key="5">
    <source>
        <dbReference type="EMBL" id="KAJ1736174.1"/>
    </source>
</evidence>
<reference evidence="5" key="1">
    <citation type="submission" date="2022-07" db="EMBL/GenBank/DDBJ databases">
        <title>Phylogenomic reconstructions and comparative analyses of Kickxellomycotina fungi.</title>
        <authorList>
            <person name="Reynolds N.K."/>
            <person name="Stajich J.E."/>
            <person name="Barry K."/>
            <person name="Grigoriev I.V."/>
            <person name="Crous P."/>
            <person name="Smith M.E."/>
        </authorList>
    </citation>
    <scope>NUCLEOTIDE SEQUENCE</scope>
    <source>
        <strain evidence="5">BCRC 34381</strain>
    </source>
</reference>
<dbReference type="InterPro" id="IPR015915">
    <property type="entry name" value="Kelch-typ_b-propeller"/>
</dbReference>
<dbReference type="PANTHER" id="PTHR46093:SF18">
    <property type="entry name" value="FIBRONECTIN TYPE-III DOMAIN-CONTAINING PROTEIN"/>
    <property type="match status" value="1"/>
</dbReference>
<dbReference type="AlphaFoldDB" id="A0A9W8D0T5"/>
<feature type="region of interest" description="Disordered" evidence="3">
    <location>
        <begin position="572"/>
        <end position="599"/>
    </location>
</feature>
<evidence type="ECO:0008006" key="7">
    <source>
        <dbReference type="Google" id="ProtNLM"/>
    </source>
</evidence>
<gene>
    <name evidence="5" type="ORF">LPJ61_000133</name>
</gene>
<feature type="region of interest" description="Disordered" evidence="3">
    <location>
        <begin position="648"/>
        <end position="687"/>
    </location>
</feature>
<evidence type="ECO:0000256" key="3">
    <source>
        <dbReference type="SAM" id="MobiDB-lite"/>
    </source>
</evidence>
<evidence type="ECO:0000313" key="6">
    <source>
        <dbReference type="Proteomes" id="UP001143981"/>
    </source>
</evidence>
<dbReference type="Gene3D" id="2.120.10.80">
    <property type="entry name" value="Kelch-type beta propeller"/>
    <property type="match status" value="2"/>
</dbReference>
<feature type="compositionally biased region" description="Polar residues" evidence="3">
    <location>
        <begin position="648"/>
        <end position="661"/>
    </location>
</feature>
<proteinExistence type="predicted"/>
<keyword evidence="6" id="KW-1185">Reference proteome</keyword>
<evidence type="ECO:0000256" key="4">
    <source>
        <dbReference type="SAM" id="Phobius"/>
    </source>
</evidence>
<feature type="region of interest" description="Disordered" evidence="3">
    <location>
        <begin position="416"/>
        <end position="444"/>
    </location>
</feature>
<keyword evidence="2" id="KW-0677">Repeat</keyword>
<evidence type="ECO:0000256" key="1">
    <source>
        <dbReference type="ARBA" id="ARBA00022441"/>
    </source>
</evidence>
<keyword evidence="4" id="KW-0472">Membrane</keyword>
<keyword evidence="4" id="KW-0812">Transmembrane</keyword>
<dbReference type="Proteomes" id="UP001143981">
    <property type="component" value="Unassembled WGS sequence"/>
</dbReference>
<sequence>MAGSRRSRPLALARADREGNLAESQAISDPSSEWRAYACMTPFTASDSTPLLMLYGGTNGTADTDPLSAAARGMNDLQVFDINGARWYAPATANTPKTGPVLPGCGAASGSIWVYDPHYGVPNSTSTVVGLLDSVHWSWSSPTGQGQLPVTRFGAAFAYVPDRQAFYMHGGIALSGSANTADSQSGTVNNLDILSPQDLSWSYASNGPARKYHTLCYMSAIDAAVLFGGSDSNMPSYNDIKLLYTKTNTWSYSPSVSGDAPAARILHSAVCSKDSMYVFGGRHSTADEPSDSTVWVLKADSAESFTWSKAPISSKAQKTGPTARAGHSAALYQDSMYIFGGIGPSGQDSIMYKLDLGSWEWLQTSAAGSNAGTQDGKSRTAVIIAAIVSSVLGIVVVGIAATVVYRLVRRRYGAFPLPGRTRSGTQSSLSSAGPGGSPTVSEHEYKGTVGRRDSMPLGAGGGSPATADSQAIIVTESATRSQPAAAGAPDMAASGTRSRAAGLAEGNGIEELDGTSAMTTPVSVATDLPLSPAGKGSPVSSRWPIADSMWERARTLSQRVASVRAPMLSSDGLETTAATGDRRRADTTRRSPRRHRPGVASQYAAEMGMYGSDYARTENEYRHAEAINEILLSGQPIPSWLRDAVNQAQSTVSGEHQSGTQLAAAAAAPGRQPLSVANPAPRQSDDG</sequence>
<dbReference type="SUPFAM" id="SSF117281">
    <property type="entry name" value="Kelch motif"/>
    <property type="match status" value="1"/>
</dbReference>
<comment type="caution">
    <text evidence="5">The sequence shown here is derived from an EMBL/GenBank/DDBJ whole genome shotgun (WGS) entry which is preliminary data.</text>
</comment>
<feature type="compositionally biased region" description="Basic and acidic residues" evidence="3">
    <location>
        <begin position="580"/>
        <end position="589"/>
    </location>
</feature>
<dbReference type="PANTHER" id="PTHR46093">
    <property type="entry name" value="ACYL-COA-BINDING DOMAIN-CONTAINING PROTEIN 5"/>
    <property type="match status" value="1"/>
</dbReference>
<feature type="transmembrane region" description="Helical" evidence="4">
    <location>
        <begin position="381"/>
        <end position="405"/>
    </location>
</feature>
<protein>
    <recommendedName>
        <fullName evidence="7">Galactose oxidase</fullName>
    </recommendedName>
</protein>